<accession>A0A6A6T5I4</accession>
<gene>
    <name evidence="2" type="ORF">K491DRAFT_778954</name>
</gene>
<sequence>MSKSQLEIPSLLKNSLSELRSGLDQGHFTSVDLVRTYLERIREVDCKYNSIIETNPDALNVAHQMDSERARSRQCRPLLGIPILLKDNIVTLDSMESTAGSMALIGAKPSKESAIVTALRRAGAIILGKTNMAEWSGFRSTSGCSGWSARGGQAYGPFCENMKASGSSTGSATAMALGLASAALGTEACYSVVSPAERSGVVGFKPTRGLLPSDGIIHASAKEDTVGVITQTVHDAISLVEILSSHDPLGDLLITSHEWPNLSGIRIGIPTRALLPECFDVHSAKQAAFSKLVYRLSACGATIVPEVTIPLATMYAELPSEHKEIVLNTDMKTSVNKYLSSLTTNPNHIHSLTDLIAFTKSCPVEEYPARNVARLEAANATSLTDPLYKEMLKKDDHFATVIPEVLRTNDLHVLVIPSLSVTLQTFAAKTGSPVMSVPISQYPEDTAVEIDRSSGLVNVAPGIPFSVYIFGDKDADENVANVGYACERVMGIRERLKPYVLPNTDLGGVVKKRRTDDGIVDGTDLASVQP</sequence>
<dbReference type="AlphaFoldDB" id="A0A6A6T5I4"/>
<dbReference type="EMBL" id="MU004353">
    <property type="protein sequence ID" value="KAF2655126.1"/>
    <property type="molecule type" value="Genomic_DNA"/>
</dbReference>
<organism evidence="2 3">
    <name type="scientific">Lophiostoma macrostomum CBS 122681</name>
    <dbReference type="NCBI Taxonomy" id="1314788"/>
    <lineage>
        <taxon>Eukaryota</taxon>
        <taxon>Fungi</taxon>
        <taxon>Dikarya</taxon>
        <taxon>Ascomycota</taxon>
        <taxon>Pezizomycotina</taxon>
        <taxon>Dothideomycetes</taxon>
        <taxon>Pleosporomycetidae</taxon>
        <taxon>Pleosporales</taxon>
        <taxon>Lophiostomataceae</taxon>
        <taxon>Lophiostoma</taxon>
    </lineage>
</organism>
<dbReference type="PANTHER" id="PTHR42678:SF34">
    <property type="entry name" value="OS04G0183300 PROTEIN"/>
    <property type="match status" value="1"/>
</dbReference>
<dbReference type="Pfam" id="PF01425">
    <property type="entry name" value="Amidase"/>
    <property type="match status" value="1"/>
</dbReference>
<dbReference type="Proteomes" id="UP000799324">
    <property type="component" value="Unassembled WGS sequence"/>
</dbReference>
<evidence type="ECO:0000313" key="3">
    <source>
        <dbReference type="Proteomes" id="UP000799324"/>
    </source>
</evidence>
<feature type="domain" description="Amidase" evidence="1">
    <location>
        <begin position="32"/>
        <end position="443"/>
    </location>
</feature>
<keyword evidence="3" id="KW-1185">Reference proteome</keyword>
<protein>
    <submittedName>
        <fullName evidence="2">Amidase signature enzyme</fullName>
    </submittedName>
</protein>
<proteinExistence type="predicted"/>
<name>A0A6A6T5I4_9PLEO</name>
<dbReference type="InterPro" id="IPR023631">
    <property type="entry name" value="Amidase_dom"/>
</dbReference>
<dbReference type="InterPro" id="IPR036928">
    <property type="entry name" value="AS_sf"/>
</dbReference>
<dbReference type="SUPFAM" id="SSF75304">
    <property type="entry name" value="Amidase signature (AS) enzymes"/>
    <property type="match status" value="1"/>
</dbReference>
<dbReference type="OrthoDB" id="566138at2759"/>
<evidence type="ECO:0000313" key="2">
    <source>
        <dbReference type="EMBL" id="KAF2655126.1"/>
    </source>
</evidence>
<dbReference type="Gene3D" id="3.90.1300.10">
    <property type="entry name" value="Amidase signature (AS) domain"/>
    <property type="match status" value="1"/>
</dbReference>
<dbReference type="PANTHER" id="PTHR42678">
    <property type="entry name" value="AMIDASE"/>
    <property type="match status" value="1"/>
</dbReference>
<evidence type="ECO:0000259" key="1">
    <source>
        <dbReference type="Pfam" id="PF01425"/>
    </source>
</evidence>
<reference evidence="2" key="1">
    <citation type="journal article" date="2020" name="Stud. Mycol.">
        <title>101 Dothideomycetes genomes: a test case for predicting lifestyles and emergence of pathogens.</title>
        <authorList>
            <person name="Haridas S."/>
            <person name="Albert R."/>
            <person name="Binder M."/>
            <person name="Bloem J."/>
            <person name="Labutti K."/>
            <person name="Salamov A."/>
            <person name="Andreopoulos B."/>
            <person name="Baker S."/>
            <person name="Barry K."/>
            <person name="Bills G."/>
            <person name="Bluhm B."/>
            <person name="Cannon C."/>
            <person name="Castanera R."/>
            <person name="Culley D."/>
            <person name="Daum C."/>
            <person name="Ezra D."/>
            <person name="Gonzalez J."/>
            <person name="Henrissat B."/>
            <person name="Kuo A."/>
            <person name="Liang C."/>
            <person name="Lipzen A."/>
            <person name="Lutzoni F."/>
            <person name="Magnuson J."/>
            <person name="Mondo S."/>
            <person name="Nolan M."/>
            <person name="Ohm R."/>
            <person name="Pangilinan J."/>
            <person name="Park H.-J."/>
            <person name="Ramirez L."/>
            <person name="Alfaro M."/>
            <person name="Sun H."/>
            <person name="Tritt A."/>
            <person name="Yoshinaga Y."/>
            <person name="Zwiers L.-H."/>
            <person name="Turgeon B."/>
            <person name="Goodwin S."/>
            <person name="Spatafora J."/>
            <person name="Crous P."/>
            <person name="Grigoriev I."/>
        </authorList>
    </citation>
    <scope>NUCLEOTIDE SEQUENCE</scope>
    <source>
        <strain evidence="2">CBS 122681</strain>
    </source>
</reference>